<comment type="similarity">
    <text evidence="1">Belongs to the YciI family.</text>
</comment>
<dbReference type="OrthoDB" id="668782at2"/>
<dbReference type="AlphaFoldDB" id="A0A2T0ZWH6"/>
<dbReference type="EMBL" id="PVUE01000015">
    <property type="protein sequence ID" value="PRZ40644.1"/>
    <property type="molecule type" value="Genomic_DNA"/>
</dbReference>
<reference evidence="3 4" key="1">
    <citation type="submission" date="2018-03" db="EMBL/GenBank/DDBJ databases">
        <title>Genomic Encyclopedia of Archaeal and Bacterial Type Strains, Phase II (KMG-II): from individual species to whole genera.</title>
        <authorList>
            <person name="Goeker M."/>
        </authorList>
    </citation>
    <scope>NUCLEOTIDE SEQUENCE [LARGE SCALE GENOMIC DNA]</scope>
    <source>
        <strain evidence="3 4">DSM 100065</strain>
    </source>
</reference>
<dbReference type="PANTHER" id="PTHR35174:SF3">
    <property type="entry name" value="BLL7171 PROTEIN"/>
    <property type="match status" value="1"/>
</dbReference>
<comment type="caution">
    <text evidence="3">The sequence shown here is derived from an EMBL/GenBank/DDBJ whole genome shotgun (WGS) entry which is preliminary data.</text>
</comment>
<evidence type="ECO:0000313" key="4">
    <source>
        <dbReference type="Proteomes" id="UP000237752"/>
    </source>
</evidence>
<dbReference type="Proteomes" id="UP000237752">
    <property type="component" value="Unassembled WGS sequence"/>
</dbReference>
<protein>
    <recommendedName>
        <fullName evidence="2">YCII-related domain-containing protein</fullName>
    </recommendedName>
</protein>
<dbReference type="SUPFAM" id="SSF54909">
    <property type="entry name" value="Dimeric alpha+beta barrel"/>
    <property type="match status" value="1"/>
</dbReference>
<proteinExistence type="inferred from homology"/>
<sequence length="119" mass="12844">MKYMIAMFGSASEMGETQSPEWIREMIDFMIGLDKSLRESGEMVFNEGLTDGVLGKTVRLEDGQPVATDGPFAEAKESIIGFWIVDVASEARAIEICGQIAKYSGVVELRPVAAGPPAV</sequence>
<organism evidence="3 4">
    <name type="scientific">Antricoccus suffuscus</name>
    <dbReference type="NCBI Taxonomy" id="1629062"/>
    <lineage>
        <taxon>Bacteria</taxon>
        <taxon>Bacillati</taxon>
        <taxon>Actinomycetota</taxon>
        <taxon>Actinomycetes</taxon>
        <taxon>Geodermatophilales</taxon>
        <taxon>Antricoccaceae</taxon>
        <taxon>Antricoccus</taxon>
    </lineage>
</organism>
<dbReference type="RefSeq" id="WP_106350063.1">
    <property type="nucleotide sequence ID" value="NZ_PVUE01000015.1"/>
</dbReference>
<dbReference type="Gene3D" id="3.30.70.1060">
    <property type="entry name" value="Dimeric alpha+beta barrel"/>
    <property type="match status" value="1"/>
</dbReference>
<dbReference type="InterPro" id="IPR011008">
    <property type="entry name" value="Dimeric_a/b-barrel"/>
</dbReference>
<evidence type="ECO:0000256" key="1">
    <source>
        <dbReference type="ARBA" id="ARBA00007689"/>
    </source>
</evidence>
<evidence type="ECO:0000259" key="2">
    <source>
        <dbReference type="Pfam" id="PF03795"/>
    </source>
</evidence>
<keyword evidence="4" id="KW-1185">Reference proteome</keyword>
<dbReference type="InterPro" id="IPR005545">
    <property type="entry name" value="YCII"/>
</dbReference>
<accession>A0A2T0ZWH6</accession>
<feature type="domain" description="YCII-related" evidence="2">
    <location>
        <begin position="14"/>
        <end position="112"/>
    </location>
</feature>
<evidence type="ECO:0000313" key="3">
    <source>
        <dbReference type="EMBL" id="PRZ40644.1"/>
    </source>
</evidence>
<name>A0A2T0ZWH6_9ACTN</name>
<gene>
    <name evidence="3" type="ORF">CLV47_11572</name>
</gene>
<dbReference type="Pfam" id="PF03795">
    <property type="entry name" value="YCII"/>
    <property type="match status" value="1"/>
</dbReference>
<dbReference type="PANTHER" id="PTHR35174">
    <property type="entry name" value="BLL7171 PROTEIN-RELATED"/>
    <property type="match status" value="1"/>
</dbReference>